<feature type="signal peptide" evidence="1">
    <location>
        <begin position="1"/>
        <end position="20"/>
    </location>
</feature>
<keyword evidence="4" id="KW-1185">Reference proteome</keyword>
<dbReference type="OrthoDB" id="9773293at2"/>
<gene>
    <name evidence="3" type="ORF">DCC81_18420</name>
</gene>
<dbReference type="InterPro" id="IPR000073">
    <property type="entry name" value="AB_hydrolase_1"/>
</dbReference>
<feature type="domain" description="AB hydrolase-1" evidence="2">
    <location>
        <begin position="45"/>
        <end position="146"/>
    </location>
</feature>
<keyword evidence="1" id="KW-0732">Signal</keyword>
<comment type="caution">
    <text evidence="3">The sequence shown here is derived from an EMBL/GenBank/DDBJ whole genome shotgun (WGS) entry which is preliminary data.</text>
</comment>
<dbReference type="Proteomes" id="UP000244450">
    <property type="component" value="Unassembled WGS sequence"/>
</dbReference>
<accession>A0A2T7BIU6</accession>
<dbReference type="GO" id="GO:0046464">
    <property type="term" value="P:acylglycerol catabolic process"/>
    <property type="evidence" value="ECO:0007669"/>
    <property type="project" value="TreeGrafter"/>
</dbReference>
<dbReference type="PANTHER" id="PTHR43798:SF33">
    <property type="entry name" value="HYDROLASE, PUTATIVE (AFU_ORTHOLOGUE AFUA_2G14860)-RELATED"/>
    <property type="match status" value="1"/>
</dbReference>
<dbReference type="PANTHER" id="PTHR43798">
    <property type="entry name" value="MONOACYLGLYCEROL LIPASE"/>
    <property type="match status" value="1"/>
</dbReference>
<evidence type="ECO:0000313" key="3">
    <source>
        <dbReference type="EMBL" id="PUZ26205.1"/>
    </source>
</evidence>
<evidence type="ECO:0000259" key="2">
    <source>
        <dbReference type="Pfam" id="PF00561"/>
    </source>
</evidence>
<keyword evidence="3" id="KW-0378">Hydrolase</keyword>
<name>A0A2T7BIU6_9BACT</name>
<dbReference type="InterPro" id="IPR050266">
    <property type="entry name" value="AB_hydrolase_sf"/>
</dbReference>
<dbReference type="SUPFAM" id="SSF53474">
    <property type="entry name" value="alpha/beta-Hydrolases"/>
    <property type="match status" value="1"/>
</dbReference>
<dbReference type="Gene3D" id="3.40.50.1820">
    <property type="entry name" value="alpha/beta hydrolase"/>
    <property type="match status" value="1"/>
</dbReference>
<sequence>MRRQFCLILLFLLAAGPLWAQHTGQYYTSFDGTKIYYEVKGDKGPAVLLIHGFIVNSSTWKKAALPDTLLAHGFRVITLDLRGNGLSDHPHDSSAYAHDAEAKDIMGLLNALHIRSYDVLGYSRGSIIAARLLVLDRRVHKAVLGGMGIDFTNPQWPRRIMFYHALRGDSVPELAGMIQYVTTAGLDRQALACMQQEQPSTPVAALQQVKQPVLVIRGKDDVDNGSAPDLAKVFPHGTLITSVPGDHNHAASTPEFAAAVAGFLQ</sequence>
<evidence type="ECO:0000256" key="1">
    <source>
        <dbReference type="SAM" id="SignalP"/>
    </source>
</evidence>
<protein>
    <submittedName>
        <fullName evidence="3">Alpha/beta hydrolase</fullName>
    </submittedName>
</protein>
<dbReference type="EMBL" id="QCYK01000002">
    <property type="protein sequence ID" value="PUZ26205.1"/>
    <property type="molecule type" value="Genomic_DNA"/>
</dbReference>
<dbReference type="RefSeq" id="WP_108688043.1">
    <property type="nucleotide sequence ID" value="NZ_QCYK01000002.1"/>
</dbReference>
<feature type="chain" id="PRO_5015527109" evidence="1">
    <location>
        <begin position="21"/>
        <end position="265"/>
    </location>
</feature>
<organism evidence="3 4">
    <name type="scientific">Chitinophaga parva</name>
    <dbReference type="NCBI Taxonomy" id="2169414"/>
    <lineage>
        <taxon>Bacteria</taxon>
        <taxon>Pseudomonadati</taxon>
        <taxon>Bacteroidota</taxon>
        <taxon>Chitinophagia</taxon>
        <taxon>Chitinophagales</taxon>
        <taxon>Chitinophagaceae</taxon>
        <taxon>Chitinophaga</taxon>
    </lineage>
</organism>
<dbReference type="Pfam" id="PF00561">
    <property type="entry name" value="Abhydrolase_1"/>
    <property type="match status" value="1"/>
</dbReference>
<evidence type="ECO:0000313" key="4">
    <source>
        <dbReference type="Proteomes" id="UP000244450"/>
    </source>
</evidence>
<dbReference type="AlphaFoldDB" id="A0A2T7BIU6"/>
<dbReference type="InterPro" id="IPR029058">
    <property type="entry name" value="AB_hydrolase_fold"/>
</dbReference>
<dbReference type="GO" id="GO:0047372">
    <property type="term" value="F:monoacylglycerol lipase activity"/>
    <property type="evidence" value="ECO:0007669"/>
    <property type="project" value="TreeGrafter"/>
</dbReference>
<proteinExistence type="predicted"/>
<dbReference type="GO" id="GO:0016020">
    <property type="term" value="C:membrane"/>
    <property type="evidence" value="ECO:0007669"/>
    <property type="project" value="TreeGrafter"/>
</dbReference>
<reference evidence="3 4" key="1">
    <citation type="submission" date="2018-04" db="EMBL/GenBank/DDBJ databases">
        <title>Chitinophaga fuyangensis sp. nov., isolated from soil in a chemical factory.</title>
        <authorList>
            <person name="Chen K."/>
        </authorList>
    </citation>
    <scope>NUCLEOTIDE SEQUENCE [LARGE SCALE GENOMIC DNA]</scope>
    <source>
        <strain evidence="3 4">LY-1</strain>
    </source>
</reference>